<organism evidence="2 3">
    <name type="scientific">Trifolium medium</name>
    <dbReference type="NCBI Taxonomy" id="97028"/>
    <lineage>
        <taxon>Eukaryota</taxon>
        <taxon>Viridiplantae</taxon>
        <taxon>Streptophyta</taxon>
        <taxon>Embryophyta</taxon>
        <taxon>Tracheophyta</taxon>
        <taxon>Spermatophyta</taxon>
        <taxon>Magnoliopsida</taxon>
        <taxon>eudicotyledons</taxon>
        <taxon>Gunneridae</taxon>
        <taxon>Pentapetalae</taxon>
        <taxon>rosids</taxon>
        <taxon>fabids</taxon>
        <taxon>Fabales</taxon>
        <taxon>Fabaceae</taxon>
        <taxon>Papilionoideae</taxon>
        <taxon>50 kb inversion clade</taxon>
        <taxon>NPAAA clade</taxon>
        <taxon>Hologalegina</taxon>
        <taxon>IRL clade</taxon>
        <taxon>Trifolieae</taxon>
        <taxon>Trifolium</taxon>
    </lineage>
</organism>
<dbReference type="EMBL" id="LXQA010106569">
    <property type="protein sequence ID" value="MCI17681.1"/>
    <property type="molecule type" value="Genomic_DNA"/>
</dbReference>
<protein>
    <submittedName>
        <fullName evidence="2">Putative sugar phosphate/phosphate translocator</fullName>
    </submittedName>
</protein>
<keyword evidence="1" id="KW-0472">Membrane</keyword>
<dbReference type="Proteomes" id="UP000265520">
    <property type="component" value="Unassembled WGS sequence"/>
</dbReference>
<proteinExistence type="predicted"/>
<evidence type="ECO:0000313" key="3">
    <source>
        <dbReference type="Proteomes" id="UP000265520"/>
    </source>
</evidence>
<reference evidence="2 3" key="1">
    <citation type="journal article" date="2018" name="Front. Plant Sci.">
        <title>Red Clover (Trifolium pratense) and Zigzag Clover (T. medium) - A Picture of Genomic Similarities and Differences.</title>
        <authorList>
            <person name="Dluhosova J."/>
            <person name="Istvanek J."/>
            <person name="Nedelnik J."/>
            <person name="Repkova J."/>
        </authorList>
    </citation>
    <scope>NUCLEOTIDE SEQUENCE [LARGE SCALE GENOMIC DNA]</scope>
    <source>
        <strain evidence="3">cv. 10/8</strain>
        <tissue evidence="2">Leaf</tissue>
    </source>
</reference>
<keyword evidence="1" id="KW-0812">Transmembrane</keyword>
<feature type="non-terminal residue" evidence="2">
    <location>
        <position position="1"/>
    </location>
</feature>
<evidence type="ECO:0000313" key="2">
    <source>
        <dbReference type="EMBL" id="MCI17681.1"/>
    </source>
</evidence>
<comment type="caution">
    <text evidence="2">The sequence shown here is derived from an EMBL/GenBank/DDBJ whole genome shotgun (WGS) entry which is preliminary data.</text>
</comment>
<sequence length="50" mass="5530">FGNTAYLHISVAFIQMLKALMPVATFLVAILCGIDKARSQASLQKLFDWS</sequence>
<accession>A0A392Q011</accession>
<keyword evidence="3" id="KW-1185">Reference proteome</keyword>
<keyword evidence="1" id="KW-1133">Transmembrane helix</keyword>
<name>A0A392Q011_9FABA</name>
<feature type="transmembrane region" description="Helical" evidence="1">
    <location>
        <begin position="6"/>
        <end position="34"/>
    </location>
</feature>
<evidence type="ECO:0000256" key="1">
    <source>
        <dbReference type="SAM" id="Phobius"/>
    </source>
</evidence>
<dbReference type="AlphaFoldDB" id="A0A392Q011"/>